<reference evidence="2 3" key="1">
    <citation type="submission" date="2017-07" db="EMBL/GenBank/DDBJ databases">
        <title>Amycolatopsis thailandensis Genome sequencing and assembly.</title>
        <authorList>
            <person name="Kaur N."/>
            <person name="Mayilraj S."/>
        </authorList>
    </citation>
    <scope>NUCLEOTIDE SEQUENCE [LARGE SCALE GENOMIC DNA]</scope>
    <source>
        <strain evidence="2 3">JCM 16380</strain>
    </source>
</reference>
<name>A0A229SBY1_9PSEU</name>
<organism evidence="2 3">
    <name type="scientific">Amycolatopsis thailandensis</name>
    <dbReference type="NCBI Taxonomy" id="589330"/>
    <lineage>
        <taxon>Bacteria</taxon>
        <taxon>Bacillati</taxon>
        <taxon>Actinomycetota</taxon>
        <taxon>Actinomycetes</taxon>
        <taxon>Pseudonocardiales</taxon>
        <taxon>Pseudonocardiaceae</taxon>
        <taxon>Amycolatopsis</taxon>
    </lineage>
</organism>
<gene>
    <name evidence="2" type="ORF">CFP71_13385</name>
</gene>
<feature type="compositionally biased region" description="Basic residues" evidence="1">
    <location>
        <begin position="83"/>
        <end position="92"/>
    </location>
</feature>
<evidence type="ECO:0000313" key="2">
    <source>
        <dbReference type="EMBL" id="OXM56416.1"/>
    </source>
</evidence>
<dbReference type="Proteomes" id="UP000215223">
    <property type="component" value="Unassembled WGS sequence"/>
</dbReference>
<feature type="region of interest" description="Disordered" evidence="1">
    <location>
        <begin position="73"/>
        <end position="99"/>
    </location>
</feature>
<keyword evidence="3" id="KW-1185">Reference proteome</keyword>
<evidence type="ECO:0000256" key="1">
    <source>
        <dbReference type="SAM" id="MobiDB-lite"/>
    </source>
</evidence>
<dbReference type="EMBL" id="NMQT01000043">
    <property type="protein sequence ID" value="OXM56416.1"/>
    <property type="molecule type" value="Genomic_DNA"/>
</dbReference>
<evidence type="ECO:0000313" key="3">
    <source>
        <dbReference type="Proteomes" id="UP000215223"/>
    </source>
</evidence>
<sequence>MSSTPTNDSGHLESIREVEIDGSRYVLTTSADPARPDTVVIDLLGAGADAEVTLEGHLTASRTALEHLGPLLSEALSSGQRSTTRKPRRRGYGKPTQSYHPWTDELRAALHAAWTAADPSVPALQVVEGVAAALDVPVEHVKSRFEGPESTRDPARLISVIAILMQRTDGAILNQLPRQNLDPERPGPQPEDARQTTG</sequence>
<proteinExistence type="predicted"/>
<accession>A0A229SBY1</accession>
<dbReference type="AlphaFoldDB" id="A0A229SBY1"/>
<feature type="compositionally biased region" description="Basic and acidic residues" evidence="1">
    <location>
        <begin position="181"/>
        <end position="198"/>
    </location>
</feature>
<protein>
    <submittedName>
        <fullName evidence="2">Uncharacterized protein</fullName>
    </submittedName>
</protein>
<dbReference type="OrthoDB" id="9836040at2"/>
<feature type="region of interest" description="Disordered" evidence="1">
    <location>
        <begin position="176"/>
        <end position="198"/>
    </location>
</feature>
<dbReference type="RefSeq" id="WP_093934176.1">
    <property type="nucleotide sequence ID" value="NZ_NMQT01000043.1"/>
</dbReference>
<comment type="caution">
    <text evidence="2">The sequence shown here is derived from an EMBL/GenBank/DDBJ whole genome shotgun (WGS) entry which is preliminary data.</text>
</comment>